<evidence type="ECO:0000313" key="2">
    <source>
        <dbReference type="EMBL" id="CBI11821.1"/>
    </source>
</evidence>
<gene>
    <name evidence="2" type="ORF">CARN7_2668</name>
</gene>
<name>E6QX47_9ZZZZ</name>
<organism evidence="2">
    <name type="scientific">mine drainage metagenome</name>
    <dbReference type="NCBI Taxonomy" id="410659"/>
    <lineage>
        <taxon>unclassified sequences</taxon>
        <taxon>metagenomes</taxon>
        <taxon>ecological metagenomes</taxon>
    </lineage>
</organism>
<keyword evidence="1" id="KW-0812">Transmembrane</keyword>
<accession>E6QX47</accession>
<keyword evidence="1" id="KW-1133">Transmembrane helix</keyword>
<proteinExistence type="predicted"/>
<dbReference type="AlphaFoldDB" id="E6QX47"/>
<comment type="caution">
    <text evidence="2">The sequence shown here is derived from an EMBL/GenBank/DDBJ whole genome shotgun (WGS) entry which is preliminary data.</text>
</comment>
<keyword evidence="1" id="KW-0472">Membrane</keyword>
<evidence type="ECO:0000256" key="1">
    <source>
        <dbReference type="SAM" id="Phobius"/>
    </source>
</evidence>
<protein>
    <submittedName>
        <fullName evidence="2">Uncharacterized protein</fullName>
    </submittedName>
</protein>
<dbReference type="EMBL" id="CABR01000168">
    <property type="protein sequence ID" value="CBI11821.1"/>
    <property type="molecule type" value="Genomic_DNA"/>
</dbReference>
<sequence length="179" mass="20085">MNQLCLLTNLSSSDIAAWSQAVVSSIAIIVGAFVVYWQTRRTRLDQSEREARALDGLALLLIHLKESAQAARAEKRKLERLPPKHPAEPSARFHQLVEAIHQIPLEAVHGAVSMDALLTSRRIGKELLPYVGSEPELDLIPAHEQWFNGYIEVLNRQILSLQAEAKRLMDGQRASYFAK</sequence>
<reference evidence="2" key="1">
    <citation type="submission" date="2009-10" db="EMBL/GenBank/DDBJ databases">
        <title>Diversity of trophic interactions inside an arsenic-rich microbial ecosystem.</title>
        <authorList>
            <person name="Bertin P.N."/>
            <person name="Heinrich-Salmeron A."/>
            <person name="Pelletier E."/>
            <person name="Goulhen-Chollet F."/>
            <person name="Arsene-Ploetze F."/>
            <person name="Gallien S."/>
            <person name="Calteau A."/>
            <person name="Vallenet D."/>
            <person name="Casiot C."/>
            <person name="Chane-Woon-Ming B."/>
            <person name="Giloteaux L."/>
            <person name="Barakat M."/>
            <person name="Bonnefoy V."/>
            <person name="Bruneel O."/>
            <person name="Chandler M."/>
            <person name="Cleiss J."/>
            <person name="Duran R."/>
            <person name="Elbaz-Poulichet F."/>
            <person name="Fonknechten N."/>
            <person name="Lauga B."/>
            <person name="Mornico D."/>
            <person name="Ortet P."/>
            <person name="Schaeffer C."/>
            <person name="Siguier P."/>
            <person name="Alexander Thil Smith A."/>
            <person name="Van Dorsselaer A."/>
            <person name="Weissenbach J."/>
            <person name="Medigue C."/>
            <person name="Le Paslier D."/>
        </authorList>
    </citation>
    <scope>NUCLEOTIDE SEQUENCE</scope>
</reference>
<feature type="transmembrane region" description="Helical" evidence="1">
    <location>
        <begin position="15"/>
        <end position="37"/>
    </location>
</feature>